<keyword evidence="7 11" id="KW-1133">Transmembrane helix</keyword>
<dbReference type="STRING" id="512763.DC20_09690"/>
<dbReference type="Pfam" id="PF00119">
    <property type="entry name" value="ATP-synt_A"/>
    <property type="match status" value="1"/>
</dbReference>
<feature type="chain" id="PRO_5006043030" description="ATP synthase subunit a" evidence="13">
    <location>
        <begin position="19"/>
        <end position="360"/>
    </location>
</feature>
<keyword evidence="3 11" id="KW-0813">Transport</keyword>
<comment type="function">
    <text evidence="11 12">Key component of the proton channel; it plays a direct role in the translocation of protons across the membrane.</text>
</comment>
<keyword evidence="13" id="KW-0732">Signal</keyword>
<keyword evidence="4 11" id="KW-0138">CF(0)</keyword>
<protein>
    <recommendedName>
        <fullName evidence="11 12">ATP synthase subunit a</fullName>
    </recommendedName>
    <alternativeName>
        <fullName evidence="11">ATP synthase F0 sector subunit a</fullName>
    </alternativeName>
    <alternativeName>
        <fullName evidence="11">F-ATPase subunit 6</fullName>
    </alternativeName>
</protein>
<dbReference type="OrthoDB" id="9809130at2"/>
<evidence type="ECO:0000256" key="3">
    <source>
        <dbReference type="ARBA" id="ARBA00022448"/>
    </source>
</evidence>
<evidence type="ECO:0000256" key="10">
    <source>
        <dbReference type="ARBA" id="ARBA00023310"/>
    </source>
</evidence>
<evidence type="ECO:0000313" key="14">
    <source>
        <dbReference type="EMBL" id="ALI99197.1"/>
    </source>
</evidence>
<feature type="transmembrane region" description="Helical" evidence="11">
    <location>
        <begin position="308"/>
        <end position="335"/>
    </location>
</feature>
<dbReference type="PANTHER" id="PTHR11410">
    <property type="entry name" value="ATP SYNTHASE SUBUNIT A"/>
    <property type="match status" value="1"/>
</dbReference>
<keyword evidence="9 11" id="KW-0472">Membrane</keyword>
<dbReference type="PATRIC" id="fig|512763.3.peg.2138"/>
<dbReference type="PRINTS" id="PR00123">
    <property type="entry name" value="ATPASEA"/>
</dbReference>
<evidence type="ECO:0000256" key="4">
    <source>
        <dbReference type="ARBA" id="ARBA00022547"/>
    </source>
</evidence>
<dbReference type="GO" id="GO:0045259">
    <property type="term" value="C:proton-transporting ATP synthase complex"/>
    <property type="evidence" value="ECO:0007669"/>
    <property type="project" value="UniProtKB-KW"/>
</dbReference>
<dbReference type="EMBL" id="CP012643">
    <property type="protein sequence ID" value="ALI99197.1"/>
    <property type="molecule type" value="Genomic_DNA"/>
</dbReference>
<evidence type="ECO:0000256" key="2">
    <source>
        <dbReference type="ARBA" id="ARBA00006810"/>
    </source>
</evidence>
<keyword evidence="8 11" id="KW-0406">Ion transport</keyword>
<keyword evidence="11" id="KW-1003">Cell membrane</keyword>
<keyword evidence="6 11" id="KW-0375">Hydrogen ion transport</keyword>
<dbReference type="InterPro" id="IPR045083">
    <property type="entry name" value="ATP_synth_F0_asu_bact/mt"/>
</dbReference>
<dbReference type="HAMAP" id="MF_01393">
    <property type="entry name" value="ATP_synth_a_bact"/>
    <property type="match status" value="1"/>
</dbReference>
<dbReference type="InterPro" id="IPR000568">
    <property type="entry name" value="ATP_synth_F0_asu"/>
</dbReference>
<dbReference type="GO" id="GO:0046933">
    <property type="term" value="F:proton-transporting ATP synthase activity, rotational mechanism"/>
    <property type="evidence" value="ECO:0007669"/>
    <property type="project" value="UniProtKB-UniRule"/>
</dbReference>
<feature type="transmembrane region" description="Helical" evidence="11">
    <location>
        <begin position="124"/>
        <end position="145"/>
    </location>
</feature>
<accession>A0A0P0CX44</accession>
<comment type="similarity">
    <text evidence="2 11 12">Belongs to the ATPase A chain family.</text>
</comment>
<dbReference type="GO" id="GO:0005886">
    <property type="term" value="C:plasma membrane"/>
    <property type="evidence" value="ECO:0007669"/>
    <property type="project" value="UniProtKB-SubCell"/>
</dbReference>
<dbReference type="NCBIfam" id="TIGR01131">
    <property type="entry name" value="ATP_synt_6_or_A"/>
    <property type="match status" value="1"/>
</dbReference>
<gene>
    <name evidence="11" type="primary">atpB</name>
    <name evidence="14" type="ORF">DC20_09690</name>
</gene>
<dbReference type="AlphaFoldDB" id="A0A0P0CX44"/>
<dbReference type="KEGG" id="rti:DC20_09690"/>
<evidence type="ECO:0000256" key="6">
    <source>
        <dbReference type="ARBA" id="ARBA00022781"/>
    </source>
</evidence>
<dbReference type="Gene3D" id="1.20.120.220">
    <property type="entry name" value="ATP synthase, F0 complex, subunit A"/>
    <property type="match status" value="1"/>
</dbReference>
<organism evidence="14 15">
    <name type="scientific">Rufibacter tibetensis</name>
    <dbReference type="NCBI Taxonomy" id="512763"/>
    <lineage>
        <taxon>Bacteria</taxon>
        <taxon>Pseudomonadati</taxon>
        <taxon>Bacteroidota</taxon>
        <taxon>Cytophagia</taxon>
        <taxon>Cytophagales</taxon>
        <taxon>Hymenobacteraceae</taxon>
        <taxon>Rufibacter</taxon>
    </lineage>
</organism>
<evidence type="ECO:0000256" key="5">
    <source>
        <dbReference type="ARBA" id="ARBA00022692"/>
    </source>
</evidence>
<feature type="transmembrane region" description="Helical" evidence="11">
    <location>
        <begin position="183"/>
        <end position="203"/>
    </location>
</feature>
<evidence type="ECO:0000256" key="9">
    <source>
        <dbReference type="ARBA" id="ARBA00023136"/>
    </source>
</evidence>
<dbReference type="SUPFAM" id="SSF81336">
    <property type="entry name" value="F1F0 ATP synthase subunit A"/>
    <property type="match status" value="1"/>
</dbReference>
<keyword evidence="5 11" id="KW-0812">Transmembrane</keyword>
<evidence type="ECO:0000256" key="7">
    <source>
        <dbReference type="ARBA" id="ARBA00022989"/>
    </source>
</evidence>
<dbReference type="RefSeq" id="WP_062543652.1">
    <property type="nucleotide sequence ID" value="NZ_CP012643.1"/>
</dbReference>
<evidence type="ECO:0000256" key="13">
    <source>
        <dbReference type="SAM" id="SignalP"/>
    </source>
</evidence>
<evidence type="ECO:0000256" key="1">
    <source>
        <dbReference type="ARBA" id="ARBA00004141"/>
    </source>
</evidence>
<name>A0A0P0CX44_9BACT</name>
<feature type="transmembrane region" description="Helical" evidence="11">
    <location>
        <begin position="275"/>
        <end position="296"/>
    </location>
</feature>
<dbReference type="Proteomes" id="UP000061382">
    <property type="component" value="Chromosome"/>
</dbReference>
<keyword evidence="15" id="KW-1185">Reference proteome</keyword>
<keyword evidence="10 11" id="KW-0066">ATP synthesis</keyword>
<dbReference type="CDD" id="cd00310">
    <property type="entry name" value="ATP-synt_Fo_a_6"/>
    <property type="match status" value="1"/>
</dbReference>
<sequence length="360" mass="40180">MKKILLILLSFLTFSAQAAESAEGEEFSPGDMIMHHVGDDYVWEFAHGVTLPLPVILYGENGLDIFSSSNFFNENHELQPYKGYVMEHGHIYYANEEGEPRTVKGENGEEKPVGPIDLSITKNVASMFVSVLLLFVVFLSIAGSYKKNRGRAPRGLQSFFEPIIVFVRDDIAKTNIGPKYERYMPYLLTIFFFIWFNNLLGLIPGGANLTGNIAVTLTLAVFTLLITVFSGNKSYWGHIFNTPGVPWWLKWGIPIMPLVEVIGIFTKPFSLMVRLFANITAGHIIILSLFSLIFIFESVAIGPVSVAFATFMNFLELFVALLQAYIFTLLSAMYFGGAVEEHDHHTDLGHGDAPHVVTAH</sequence>
<proteinExistence type="inferred from homology"/>
<comment type="subcellular location">
    <subcellularLocation>
        <location evidence="11 12">Cell membrane</location>
        <topology evidence="11 12">Multi-pass membrane protein</topology>
    </subcellularLocation>
    <subcellularLocation>
        <location evidence="1">Membrane</location>
        <topology evidence="1">Multi-pass membrane protein</topology>
    </subcellularLocation>
</comment>
<feature type="transmembrane region" description="Helical" evidence="11">
    <location>
        <begin position="209"/>
        <end position="229"/>
    </location>
</feature>
<dbReference type="PANTHER" id="PTHR11410:SF0">
    <property type="entry name" value="ATP SYNTHASE SUBUNIT A"/>
    <property type="match status" value="1"/>
</dbReference>
<evidence type="ECO:0000256" key="12">
    <source>
        <dbReference type="RuleBase" id="RU000483"/>
    </source>
</evidence>
<evidence type="ECO:0000256" key="11">
    <source>
        <dbReference type="HAMAP-Rule" id="MF_01393"/>
    </source>
</evidence>
<feature type="signal peptide" evidence="13">
    <location>
        <begin position="1"/>
        <end position="18"/>
    </location>
</feature>
<evidence type="ECO:0000256" key="8">
    <source>
        <dbReference type="ARBA" id="ARBA00023065"/>
    </source>
</evidence>
<evidence type="ECO:0000313" key="15">
    <source>
        <dbReference type="Proteomes" id="UP000061382"/>
    </source>
</evidence>
<dbReference type="InterPro" id="IPR035908">
    <property type="entry name" value="F0_ATP_A_sf"/>
</dbReference>
<reference evidence="14 15" key="1">
    <citation type="submission" date="2015-08" db="EMBL/GenBank/DDBJ databases">
        <title>Complete genome sequence of Rufibacter tibetensis strain 1351t, a radiation-resistant bacterium from tibet plateau.</title>
        <authorList>
            <person name="Dai J."/>
        </authorList>
    </citation>
    <scope>NUCLEOTIDE SEQUENCE [LARGE SCALE GENOMIC DNA]</scope>
    <source>
        <strain evidence="14 15">1351</strain>
    </source>
</reference>